<name>A0A4R3YJD4_9GAMM</name>
<reference evidence="1 2" key="1">
    <citation type="submission" date="2019-03" db="EMBL/GenBank/DDBJ databases">
        <title>Above-ground endophytic microbial communities from plants in different locations in the United States.</title>
        <authorList>
            <person name="Frank C."/>
        </authorList>
    </citation>
    <scope>NUCLEOTIDE SEQUENCE [LARGE SCALE GENOMIC DNA]</scope>
    <source>
        <strain evidence="1 2">LP_13_YM</strain>
    </source>
</reference>
<keyword evidence="2" id="KW-1185">Reference proteome</keyword>
<dbReference type="AlphaFoldDB" id="A0A4R3YJD4"/>
<gene>
    <name evidence="1" type="ORF">EC912_1146</name>
</gene>
<comment type="caution">
    <text evidence="1">The sequence shown here is derived from an EMBL/GenBank/DDBJ whole genome shotgun (WGS) entry which is preliminary data.</text>
</comment>
<proteinExistence type="predicted"/>
<dbReference type="RefSeq" id="WP_132147681.1">
    <property type="nucleotide sequence ID" value="NZ_SMCS01000014.1"/>
</dbReference>
<organism evidence="1 2">
    <name type="scientific">Luteibacter rhizovicinus</name>
    <dbReference type="NCBI Taxonomy" id="242606"/>
    <lineage>
        <taxon>Bacteria</taxon>
        <taxon>Pseudomonadati</taxon>
        <taxon>Pseudomonadota</taxon>
        <taxon>Gammaproteobacteria</taxon>
        <taxon>Lysobacterales</taxon>
        <taxon>Rhodanobacteraceae</taxon>
        <taxon>Luteibacter</taxon>
    </lineage>
</organism>
<evidence type="ECO:0000313" key="1">
    <source>
        <dbReference type="EMBL" id="TCV91104.1"/>
    </source>
</evidence>
<sequence length="280" mass="31136">MWPFKGKAPEDIPLLRVLIRENEVCAVRVHEVPVEKLPIVELRNREDMLRFVDSQGNVRAFDMSSAFDEGARFFHMSVRVGPSFGVQPDGILTEQRNDDPQEAFKNGAKGLRFQPFLLPESSGFPGDAAGRGLFYRGLHFSGNVTPGNVSLMCVCDGCSQSFRLQSFHAGFGNLVYFYCSGGPHTLTASSNEEDAPPVLGHADPDSVTRFESHLPDCSECGGLFRYMNPLVCPHCAQPFIDFPAHPDDRGREYYGNYIYGESVQRYASLEKDEAVTQPDV</sequence>
<dbReference type="EMBL" id="SMCS01000014">
    <property type="protein sequence ID" value="TCV91104.1"/>
    <property type="molecule type" value="Genomic_DNA"/>
</dbReference>
<dbReference type="OrthoDB" id="793091at2"/>
<dbReference type="Proteomes" id="UP000295645">
    <property type="component" value="Unassembled WGS sequence"/>
</dbReference>
<accession>A0A4R3YJD4</accession>
<evidence type="ECO:0000313" key="2">
    <source>
        <dbReference type="Proteomes" id="UP000295645"/>
    </source>
</evidence>
<protein>
    <submittedName>
        <fullName evidence="1">Uncharacterized protein</fullName>
    </submittedName>
</protein>